<name>F8K0I5_STREN</name>
<dbReference type="SUPFAM" id="SSF88946">
    <property type="entry name" value="Sigma2 domain of RNA polymerase sigma factors"/>
    <property type="match status" value="1"/>
</dbReference>
<dbReference type="PANTHER" id="PTHR24216">
    <property type="entry name" value="PAXILLIN-RELATED"/>
    <property type="match status" value="1"/>
</dbReference>
<feature type="region of interest" description="Disordered" evidence="1">
    <location>
        <begin position="286"/>
        <end position="514"/>
    </location>
</feature>
<evidence type="ECO:0000313" key="3">
    <source>
        <dbReference type="Proteomes" id="UP000007842"/>
    </source>
</evidence>
<organism evidence="2 3">
    <name type="scientific">Streptantibioticus cattleyicolor (strain ATCC 35852 / DSM 46488 / JCM 4925 / NBRC 14057 / NRRL 8057)</name>
    <name type="common">Streptomyces cattleya</name>
    <dbReference type="NCBI Taxonomy" id="1003195"/>
    <lineage>
        <taxon>Bacteria</taxon>
        <taxon>Bacillati</taxon>
        <taxon>Actinomycetota</taxon>
        <taxon>Actinomycetes</taxon>
        <taxon>Kitasatosporales</taxon>
        <taxon>Streptomycetaceae</taxon>
        <taxon>Streptantibioticus</taxon>
    </lineage>
</organism>
<dbReference type="eggNOG" id="COG1595">
    <property type="taxonomic scope" value="Bacteria"/>
</dbReference>
<dbReference type="KEGG" id="sct:SCAT_5025"/>
<feature type="compositionally biased region" description="Low complexity" evidence="1">
    <location>
        <begin position="304"/>
        <end position="391"/>
    </location>
</feature>
<dbReference type="GO" id="GO:0003700">
    <property type="term" value="F:DNA-binding transcription factor activity"/>
    <property type="evidence" value="ECO:0007669"/>
    <property type="project" value="InterPro"/>
</dbReference>
<feature type="compositionally biased region" description="Pro residues" evidence="1">
    <location>
        <begin position="427"/>
        <end position="448"/>
    </location>
</feature>
<dbReference type="PATRIC" id="fig|1003195.11.peg.6448"/>
<protein>
    <submittedName>
        <fullName evidence="2">Uncharacterized protein</fullName>
    </submittedName>
</protein>
<dbReference type="AlphaFoldDB" id="F8K0I5"/>
<dbReference type="InterPro" id="IPR013325">
    <property type="entry name" value="RNA_pol_sigma_r2"/>
</dbReference>
<dbReference type="GO" id="GO:0006352">
    <property type="term" value="P:DNA-templated transcription initiation"/>
    <property type="evidence" value="ECO:0007669"/>
    <property type="project" value="InterPro"/>
</dbReference>
<accession>G8X3L5</accession>
<feature type="compositionally biased region" description="Low complexity" evidence="1">
    <location>
        <begin position="449"/>
        <end position="514"/>
    </location>
</feature>
<dbReference type="STRING" id="1003195.SCATT_50170"/>
<evidence type="ECO:0000256" key="1">
    <source>
        <dbReference type="SAM" id="MobiDB-lite"/>
    </source>
</evidence>
<dbReference type="EMBL" id="CP003219">
    <property type="protein sequence ID" value="AEW97388.1"/>
    <property type="molecule type" value="Genomic_DNA"/>
</dbReference>
<feature type="compositionally biased region" description="Pro residues" evidence="1">
    <location>
        <begin position="407"/>
        <end position="418"/>
    </location>
</feature>
<dbReference type="RefSeq" id="WP_014145728.1">
    <property type="nucleotide sequence ID" value="NC_016111.1"/>
</dbReference>
<dbReference type="Proteomes" id="UP000007842">
    <property type="component" value="Chromosome"/>
</dbReference>
<dbReference type="HOGENOM" id="CLU_529870_0_0_11"/>
<dbReference type="KEGG" id="scy:SCATT_50170"/>
<keyword evidence="3" id="KW-1185">Reference proteome</keyword>
<sequence length="514" mass="51427">MTDHAPARPERHQRYLRVHQDQHPGLVAYARTLTGSPWVAPDVVAEAHFRLWQDPPADEAAQELPALLTRQVHDLAVAADPEPDRRWSYSDLLVAVLHRLPRRWVTALWLTQVEQASTAVVARRLRTGRGAATALAGRAFDGARTAFLMAQPGTPWDRSCAPHWERIPECVTAGDQASAPARGTLLHTEGCADCRSRLAAVGRAAERFPALLGPALLALLLGGTAEWLTPLIGAVEADRRLGPVGRVLARAPRRMRSTPVAAGTAGVACLAGVGLGLGLTLPGSAGGTQHVSDPNAGSHAGVHAPADPSPSARPAAPQDARTSGPLPSGSGHTSPSPSHVTVPAAPARPGAGTPGGTHTPAPAPDPATHAPAATPKGTPAPSTPTPRTQPSTPQPSSPAPATSAPASPAPSSPQPSSPAPATSAPASPAPSSPQPSSPAPSSPAPATPTPSGAATSPSPADSGSTTTAPATTPASGSPSQPAASGSPSSPGGSTAPAGSSTPSTPATGTERPAS</sequence>
<dbReference type="PANTHER" id="PTHR24216:SF65">
    <property type="entry name" value="PAXILLIN-LIKE PROTEIN 1"/>
    <property type="match status" value="1"/>
</dbReference>
<accession>F8K0I5</accession>
<proteinExistence type="predicted"/>
<reference evidence="3" key="1">
    <citation type="submission" date="2011-12" db="EMBL/GenBank/DDBJ databases">
        <title>Complete genome sequence of Streptomyces cattleya strain DSM 46488.</title>
        <authorList>
            <person name="Ou H.-Y."/>
            <person name="Li P."/>
            <person name="Zhao C."/>
            <person name="O'Hagan D."/>
            <person name="Deng Z."/>
        </authorList>
    </citation>
    <scope>NUCLEOTIDE SEQUENCE [LARGE SCALE GENOMIC DNA]</scope>
    <source>
        <strain evidence="3">ATCC 35852 / DSM 46488 / JCM 4925 / NBRC 14057 / NRRL 8057</strain>
    </source>
</reference>
<dbReference type="OrthoDB" id="4990598at2"/>
<gene>
    <name evidence="2" type="ordered locus">SCATT_50170</name>
</gene>
<evidence type="ECO:0000313" key="2">
    <source>
        <dbReference type="EMBL" id="AEW97388.1"/>
    </source>
</evidence>